<dbReference type="RefSeq" id="WP_126917775.1">
    <property type="nucleotide sequence ID" value="NZ_CP034587.1"/>
</dbReference>
<dbReference type="Proteomes" id="UP000267900">
    <property type="component" value="Chromosome"/>
</dbReference>
<gene>
    <name evidence="2" type="ORF">EKH77_32680</name>
</gene>
<evidence type="ECO:0000259" key="1">
    <source>
        <dbReference type="Pfam" id="PF00561"/>
    </source>
</evidence>
<evidence type="ECO:0000313" key="2">
    <source>
        <dbReference type="EMBL" id="AZQ75273.1"/>
    </source>
</evidence>
<dbReference type="PANTHER" id="PTHR43433:SF5">
    <property type="entry name" value="AB HYDROLASE-1 DOMAIN-CONTAINING PROTEIN"/>
    <property type="match status" value="1"/>
</dbReference>
<dbReference type="InterPro" id="IPR000073">
    <property type="entry name" value="AB_hydrolase_1"/>
</dbReference>
<reference evidence="2 3" key="1">
    <citation type="submission" date="2018-12" db="EMBL/GenBank/DDBJ databases">
        <title>The whole draft genome of Streptomyce luteoverticillatus CGMCC 15060.</title>
        <authorList>
            <person name="Feng Z."/>
            <person name="Chen G."/>
            <person name="Zhang J."/>
            <person name="Zhu H."/>
            <person name="Yu X."/>
            <person name="Zhang W."/>
            <person name="Zhang X."/>
        </authorList>
    </citation>
    <scope>NUCLEOTIDE SEQUENCE [LARGE SCALE GENOMIC DNA]</scope>
    <source>
        <strain evidence="2 3">CGMCC 15060</strain>
    </source>
</reference>
<organism evidence="2 3">
    <name type="scientific">Streptomyces luteoverticillatus</name>
    <name type="common">Streptoverticillium luteoverticillatus</name>
    <dbReference type="NCBI Taxonomy" id="66425"/>
    <lineage>
        <taxon>Bacteria</taxon>
        <taxon>Bacillati</taxon>
        <taxon>Actinomycetota</taxon>
        <taxon>Actinomycetes</taxon>
        <taxon>Kitasatosporales</taxon>
        <taxon>Streptomycetaceae</taxon>
        <taxon>Streptomyces</taxon>
    </lineage>
</organism>
<dbReference type="GO" id="GO:0046503">
    <property type="term" value="P:glycerolipid catabolic process"/>
    <property type="evidence" value="ECO:0007669"/>
    <property type="project" value="TreeGrafter"/>
</dbReference>
<feature type="domain" description="AB hydrolase-1" evidence="1">
    <location>
        <begin position="25"/>
        <end position="276"/>
    </location>
</feature>
<dbReference type="Gene3D" id="3.40.50.1820">
    <property type="entry name" value="alpha/beta hydrolase"/>
    <property type="match status" value="1"/>
</dbReference>
<proteinExistence type="predicted"/>
<dbReference type="Pfam" id="PF00561">
    <property type="entry name" value="Abhydrolase_1"/>
    <property type="match status" value="1"/>
</dbReference>
<dbReference type="SUPFAM" id="SSF53474">
    <property type="entry name" value="alpha/beta-Hydrolases"/>
    <property type="match status" value="1"/>
</dbReference>
<evidence type="ECO:0000313" key="3">
    <source>
        <dbReference type="Proteomes" id="UP000267900"/>
    </source>
</evidence>
<protein>
    <submittedName>
        <fullName evidence="2">Alpha/beta hydrolase</fullName>
    </submittedName>
</protein>
<dbReference type="InterPro" id="IPR029058">
    <property type="entry name" value="AB_hydrolase_fold"/>
</dbReference>
<name>A0A3Q9G1H5_STRLT</name>
<sequence>MATRYARNGRVRIAFEELGGTGGDPLLLVMGLGASRFWWPQGLADELVRRGFHVVAYDQRDAGESTHFPGRRRAHPLVALLRREAPAYTAEDLTDDAIAVLDALGWKRAHLFGHSMGGLIAQRIAIRHRTRVRTLTSSSAVPSDVRGLSVLRYVRLGTVARFTRLRHPRTPEGELALALDVTRLLAAPGQGTNEGDVREFVRREAAHGVVSFRDDEAQSRQIGAKWHGGALGDIIAPTLVLHGEGDPLLRTTAARDIAAAIPGARLRTVPDVGHYLGRDTWATYASEVRAIANAATLPAQLSDAE</sequence>
<keyword evidence="3" id="KW-1185">Reference proteome</keyword>
<keyword evidence="2" id="KW-0378">Hydrolase</keyword>
<dbReference type="GO" id="GO:0004806">
    <property type="term" value="F:triacylglycerol lipase activity"/>
    <property type="evidence" value="ECO:0007669"/>
    <property type="project" value="TreeGrafter"/>
</dbReference>
<dbReference type="AlphaFoldDB" id="A0A3Q9G1H5"/>
<accession>A0A3Q9G1H5</accession>
<dbReference type="PANTHER" id="PTHR43433">
    <property type="entry name" value="HYDROLASE, ALPHA/BETA FOLD FAMILY PROTEIN"/>
    <property type="match status" value="1"/>
</dbReference>
<dbReference type="EMBL" id="CP034587">
    <property type="protein sequence ID" value="AZQ75273.1"/>
    <property type="molecule type" value="Genomic_DNA"/>
</dbReference>
<dbReference type="InterPro" id="IPR050471">
    <property type="entry name" value="AB_hydrolase"/>
</dbReference>
<dbReference type="OrthoDB" id="8957634at2"/>